<dbReference type="GO" id="GO:0016282">
    <property type="term" value="C:eukaryotic 43S preinitiation complex"/>
    <property type="evidence" value="ECO:0007669"/>
    <property type="project" value="UniProtKB-UniRule"/>
</dbReference>
<comment type="subcellular location">
    <subcellularLocation>
        <location evidence="4">Cytoplasm</location>
    </subcellularLocation>
</comment>
<evidence type="ECO:0000313" key="6">
    <source>
        <dbReference type="EMBL" id="CAD7283149.1"/>
    </source>
</evidence>
<keyword evidence="2 4" id="KW-0396">Initiation factor</keyword>
<comment type="function">
    <text evidence="4">Component of the eukaryotic translation initiation factor 3 (eIF-3) complex, which is involved in protein synthesis of a specialized repertoire of mRNAs and, together with other initiation factors, stimulates binding of mRNA and methionyl-tRNAi to the 40S ribosome. The eIF-3 complex specifically targets and initiates translation of a subset of mRNAs involved in cell proliferation.</text>
</comment>
<dbReference type="InterPro" id="IPR019382">
    <property type="entry name" value="eIF3l"/>
</dbReference>
<accession>A0A7R9GJ94</accession>
<dbReference type="EMBL" id="OA886957">
    <property type="protein sequence ID" value="CAD7283149.1"/>
    <property type="molecule type" value="Genomic_DNA"/>
</dbReference>
<comment type="subunit">
    <text evidence="4">Component of the eukaryotic translation initiation factor 3 (eIF-3) complex.</text>
</comment>
<sequence>MFEEDWDYEYNQRGAGSEFSRMHSDSRADETFDRQYSSHYKVPDAVKNFVQHFFSAYTRNDSFEIQNIYENLYPQLTEEYFKSTPWPEAMDIAMFVEEDELFLTLYKELFYRHIYARAPTALTIQHRFESYWNYCALFNMFLSADRPVALELPNQWLWDIVDEFIYQFQSYAQFRARLNKKSDDELDALKKSPNIWNVHSVLNVLHSLIEKSNINDQLEAYANGRDPEQVAGIFGVHSLYKMLGYFSLIGLLRLHSLLGDFYQALRVLDHIQFNKKNIFNRVPACQVTTYYYVGFAYMIMRRYADAIRTFSNILLYIQRTRNMFQAKNYQNDLINKQTEQMYILLSICMTLHPQLIDESLMQVLREKPHSERMAKMQRGDLQEFDVSFSFACPKFLSPLPPSADEMQVNFDKEPLQLQLKVFSDEVQQQLYIGTIRSYLKLYTTMPISKLANFLEMEVETLKEHLLCFKHKMRNLVSTKGCVSALDGEFESGSEVDFYIDGDMIHVADTKVSRRYGDFFIRQIHKFDELNRNLKGLPYC</sequence>
<organism evidence="6">
    <name type="scientific">Notodromas monacha</name>
    <dbReference type="NCBI Taxonomy" id="399045"/>
    <lineage>
        <taxon>Eukaryota</taxon>
        <taxon>Metazoa</taxon>
        <taxon>Ecdysozoa</taxon>
        <taxon>Arthropoda</taxon>
        <taxon>Crustacea</taxon>
        <taxon>Oligostraca</taxon>
        <taxon>Ostracoda</taxon>
        <taxon>Podocopa</taxon>
        <taxon>Podocopida</taxon>
        <taxon>Cypridocopina</taxon>
        <taxon>Cypridoidea</taxon>
        <taxon>Cyprididae</taxon>
        <taxon>Notodromas</taxon>
    </lineage>
</organism>
<reference evidence="6" key="1">
    <citation type="submission" date="2020-11" db="EMBL/GenBank/DDBJ databases">
        <authorList>
            <person name="Tran Van P."/>
        </authorList>
    </citation>
    <scope>NUCLEOTIDE SEQUENCE</scope>
</reference>
<name>A0A7R9GJ94_9CRUS</name>
<dbReference type="OrthoDB" id="15082at2759"/>
<evidence type="ECO:0000256" key="3">
    <source>
        <dbReference type="ARBA" id="ARBA00022917"/>
    </source>
</evidence>
<dbReference type="GO" id="GO:0005852">
    <property type="term" value="C:eukaryotic translation initiation factor 3 complex"/>
    <property type="evidence" value="ECO:0007669"/>
    <property type="project" value="UniProtKB-UniRule"/>
</dbReference>
<dbReference type="GO" id="GO:0033290">
    <property type="term" value="C:eukaryotic 48S preinitiation complex"/>
    <property type="evidence" value="ECO:0007669"/>
    <property type="project" value="UniProtKB-UniRule"/>
</dbReference>
<evidence type="ECO:0000256" key="4">
    <source>
        <dbReference type="HAMAP-Rule" id="MF_03011"/>
    </source>
</evidence>
<evidence type="ECO:0000256" key="1">
    <source>
        <dbReference type="ARBA" id="ARBA00022490"/>
    </source>
</evidence>
<dbReference type="GO" id="GO:0001732">
    <property type="term" value="P:formation of cytoplasmic translation initiation complex"/>
    <property type="evidence" value="ECO:0007669"/>
    <property type="project" value="UniProtKB-UniRule"/>
</dbReference>
<feature type="domain" description="PCI" evidence="5">
    <location>
        <begin position="305"/>
        <end position="513"/>
    </location>
</feature>
<dbReference type="PANTHER" id="PTHR13242:SF0">
    <property type="entry name" value="EUKARYOTIC TRANSLATION INITIATION FACTOR 3 SUBUNIT L"/>
    <property type="match status" value="1"/>
</dbReference>
<dbReference type="EMBL" id="CAJPEX010004920">
    <property type="protein sequence ID" value="CAG0923301.1"/>
    <property type="molecule type" value="Genomic_DNA"/>
</dbReference>
<dbReference type="AlphaFoldDB" id="A0A7R9GJ94"/>
<keyword evidence="7" id="KW-1185">Reference proteome</keyword>
<evidence type="ECO:0000313" key="7">
    <source>
        <dbReference type="Proteomes" id="UP000678499"/>
    </source>
</evidence>
<evidence type="ECO:0000256" key="2">
    <source>
        <dbReference type="ARBA" id="ARBA00022540"/>
    </source>
</evidence>
<keyword evidence="1 4" id="KW-0963">Cytoplasm</keyword>
<dbReference type="InterPro" id="IPR000717">
    <property type="entry name" value="PCI_dom"/>
</dbReference>
<evidence type="ECO:0000259" key="5">
    <source>
        <dbReference type="PROSITE" id="PS50250"/>
    </source>
</evidence>
<dbReference type="PANTHER" id="PTHR13242">
    <property type="entry name" value="EUKARYOTIC TRANSLATION INITIATION FACTOR 3"/>
    <property type="match status" value="1"/>
</dbReference>
<dbReference type="GO" id="GO:0003743">
    <property type="term" value="F:translation initiation factor activity"/>
    <property type="evidence" value="ECO:0007669"/>
    <property type="project" value="UniProtKB-UniRule"/>
</dbReference>
<comment type="similarity">
    <text evidence="4">Belongs to the eIF-3 subunit L family.</text>
</comment>
<dbReference type="PROSITE" id="PS50250">
    <property type="entry name" value="PCI"/>
    <property type="match status" value="1"/>
</dbReference>
<keyword evidence="3 4" id="KW-0648">Protein biosynthesis</keyword>
<protein>
    <recommendedName>
        <fullName evidence="4">Eukaryotic translation initiation factor 3 subunit L</fullName>
        <shortName evidence="4">eIF3l</shortName>
    </recommendedName>
</protein>
<dbReference type="Pfam" id="PF10255">
    <property type="entry name" value="Paf67"/>
    <property type="match status" value="1"/>
</dbReference>
<dbReference type="HAMAP" id="MF_03011">
    <property type="entry name" value="eIF3l"/>
    <property type="match status" value="1"/>
</dbReference>
<dbReference type="Proteomes" id="UP000678499">
    <property type="component" value="Unassembled WGS sequence"/>
</dbReference>
<gene>
    <name evidence="6" type="ORF">NMOB1V02_LOCUS10767</name>
</gene>
<proteinExistence type="inferred from homology"/>